<dbReference type="AlphaFoldDB" id="A0AAV1JDU3"/>
<protein>
    <submittedName>
        <fullName evidence="1">Uncharacterized protein</fullName>
    </submittedName>
</protein>
<comment type="caution">
    <text evidence="1">The sequence shown here is derived from an EMBL/GenBank/DDBJ whole genome shotgun (WGS) entry which is preliminary data.</text>
</comment>
<keyword evidence="2" id="KW-1185">Reference proteome</keyword>
<sequence length="99" mass="11808">MSFRFIGGFWFIGKRNKLISKMSETPGRPMKYPYTFSAKIAQFPLKFYFQNQWIWRYWLAGGIVLSLPVIYKINKLANSPENVALWAERRRKEAEAHHH</sequence>
<dbReference type="EMBL" id="CAVLEF010000009">
    <property type="protein sequence ID" value="CAK1547495.1"/>
    <property type="molecule type" value="Genomic_DNA"/>
</dbReference>
<accession>A0AAV1JDU3</accession>
<gene>
    <name evidence="1" type="ORF">LNINA_LOCUS6971</name>
</gene>
<reference evidence="1 2" key="1">
    <citation type="submission" date="2023-11" db="EMBL/GenBank/DDBJ databases">
        <authorList>
            <person name="Okamura Y."/>
        </authorList>
    </citation>
    <scope>NUCLEOTIDE SEQUENCE [LARGE SCALE GENOMIC DNA]</scope>
</reference>
<evidence type="ECO:0000313" key="1">
    <source>
        <dbReference type="EMBL" id="CAK1547495.1"/>
    </source>
</evidence>
<name>A0AAV1JDU3_9NEOP</name>
<organism evidence="1 2">
    <name type="scientific">Leptosia nina</name>
    <dbReference type="NCBI Taxonomy" id="320188"/>
    <lineage>
        <taxon>Eukaryota</taxon>
        <taxon>Metazoa</taxon>
        <taxon>Ecdysozoa</taxon>
        <taxon>Arthropoda</taxon>
        <taxon>Hexapoda</taxon>
        <taxon>Insecta</taxon>
        <taxon>Pterygota</taxon>
        <taxon>Neoptera</taxon>
        <taxon>Endopterygota</taxon>
        <taxon>Lepidoptera</taxon>
        <taxon>Glossata</taxon>
        <taxon>Ditrysia</taxon>
        <taxon>Papilionoidea</taxon>
        <taxon>Pieridae</taxon>
        <taxon>Pierinae</taxon>
        <taxon>Leptosia</taxon>
    </lineage>
</organism>
<evidence type="ECO:0000313" key="2">
    <source>
        <dbReference type="Proteomes" id="UP001497472"/>
    </source>
</evidence>
<dbReference type="Proteomes" id="UP001497472">
    <property type="component" value="Unassembled WGS sequence"/>
</dbReference>
<proteinExistence type="predicted"/>